<comment type="caution">
    <text evidence="1">The sequence shown here is derived from an EMBL/GenBank/DDBJ whole genome shotgun (WGS) entry which is preliminary data.</text>
</comment>
<proteinExistence type="predicted"/>
<dbReference type="InterPro" id="IPR050155">
    <property type="entry name" value="HAD-like_hydrolase_sf"/>
</dbReference>
<dbReference type="PANTHER" id="PTHR43434">
    <property type="entry name" value="PHOSPHOGLYCOLATE PHOSPHATASE"/>
    <property type="match status" value="1"/>
</dbReference>
<organism evidence="1 2">
    <name type="scientific">Candidatus Clostridium stratigraminis</name>
    <dbReference type="NCBI Taxonomy" id="3381661"/>
    <lineage>
        <taxon>Bacteria</taxon>
        <taxon>Bacillati</taxon>
        <taxon>Bacillota</taxon>
        <taxon>Clostridia</taxon>
        <taxon>Eubacteriales</taxon>
        <taxon>Clostridiaceae</taxon>
        <taxon>Clostridium</taxon>
    </lineage>
</organism>
<keyword evidence="2" id="KW-1185">Reference proteome</keyword>
<dbReference type="EMBL" id="JBJHZZ010000013">
    <property type="protein sequence ID" value="MFL0248196.1"/>
    <property type="molecule type" value="Genomic_DNA"/>
</dbReference>
<dbReference type="InterPro" id="IPR023214">
    <property type="entry name" value="HAD_sf"/>
</dbReference>
<dbReference type="RefSeq" id="WP_406770624.1">
    <property type="nucleotide sequence ID" value="NZ_JBJHZZ010000013.1"/>
</dbReference>
<dbReference type="GO" id="GO:0016787">
    <property type="term" value="F:hydrolase activity"/>
    <property type="evidence" value="ECO:0007669"/>
    <property type="project" value="UniProtKB-KW"/>
</dbReference>
<protein>
    <submittedName>
        <fullName evidence="1">HAD-IA family hydrolase</fullName>
    </submittedName>
</protein>
<dbReference type="PANTHER" id="PTHR43434:SF25">
    <property type="entry name" value="PHOSPHOGLYCOLATE PHOSPHATASE"/>
    <property type="match status" value="1"/>
</dbReference>
<dbReference type="InterPro" id="IPR041492">
    <property type="entry name" value="HAD_2"/>
</dbReference>
<name>A0ABW8T6K2_9CLOT</name>
<dbReference type="Pfam" id="PF13419">
    <property type="entry name" value="HAD_2"/>
    <property type="match status" value="1"/>
</dbReference>
<dbReference type="InterPro" id="IPR036412">
    <property type="entry name" value="HAD-like_sf"/>
</dbReference>
<dbReference type="SUPFAM" id="SSF56784">
    <property type="entry name" value="HAD-like"/>
    <property type="match status" value="1"/>
</dbReference>
<accession>A0ABW8T6K2</accession>
<dbReference type="Proteomes" id="UP001623591">
    <property type="component" value="Unassembled WGS sequence"/>
</dbReference>
<gene>
    <name evidence="1" type="ORF">ACJDUG_14640</name>
</gene>
<dbReference type="NCBIfam" id="TIGR01549">
    <property type="entry name" value="HAD-SF-IA-v1"/>
    <property type="match status" value="1"/>
</dbReference>
<keyword evidence="1" id="KW-0378">Hydrolase</keyword>
<dbReference type="InterPro" id="IPR006439">
    <property type="entry name" value="HAD-SF_hydro_IA"/>
</dbReference>
<dbReference type="Gene3D" id="3.40.50.1000">
    <property type="entry name" value="HAD superfamily/HAD-like"/>
    <property type="match status" value="1"/>
</dbReference>
<evidence type="ECO:0000313" key="1">
    <source>
        <dbReference type="EMBL" id="MFL0248196.1"/>
    </source>
</evidence>
<reference evidence="1 2" key="1">
    <citation type="submission" date="2024-11" db="EMBL/GenBank/DDBJ databases">
        <authorList>
            <person name="Heng Y.C."/>
            <person name="Lim A.C.H."/>
            <person name="Lee J.K.Y."/>
            <person name="Kittelmann S."/>
        </authorList>
    </citation>
    <scope>NUCLEOTIDE SEQUENCE [LARGE SCALE GENOMIC DNA]</scope>
    <source>
        <strain evidence="1 2">WILCCON 0185</strain>
    </source>
</reference>
<dbReference type="NCBIfam" id="TIGR01509">
    <property type="entry name" value="HAD-SF-IA-v3"/>
    <property type="match status" value="1"/>
</dbReference>
<sequence length="118" mass="13651">MGKKWFVNLGGRNFIITHRGDSTLKFLRHYGMLNYFTEVITKKYGFKRKPDPEAFLYLIEKYNINNNTALAIGDREFEILGGKAAGIKVCLYNTNNVSFTETPDFYIESLKKLIDIIN</sequence>
<evidence type="ECO:0000313" key="2">
    <source>
        <dbReference type="Proteomes" id="UP001623591"/>
    </source>
</evidence>